<accession>A0A830FHX6</accession>
<evidence type="ECO:0000313" key="1">
    <source>
        <dbReference type="EMBL" id="GGL57713.1"/>
    </source>
</evidence>
<dbReference type="RefSeq" id="WP_188977497.1">
    <property type="nucleotide sequence ID" value="NZ_BMPG01000002.1"/>
</dbReference>
<reference evidence="1" key="2">
    <citation type="submission" date="2020-09" db="EMBL/GenBank/DDBJ databases">
        <authorList>
            <person name="Sun Q."/>
            <person name="Ohkuma M."/>
        </authorList>
    </citation>
    <scope>NUCLEOTIDE SEQUENCE</scope>
    <source>
        <strain evidence="1">JCM 19596</strain>
    </source>
</reference>
<protein>
    <submittedName>
        <fullName evidence="1">Uncharacterized protein</fullName>
    </submittedName>
</protein>
<keyword evidence="2" id="KW-1185">Reference proteome</keyword>
<dbReference type="EMBL" id="BMPG01000002">
    <property type="protein sequence ID" value="GGL57713.1"/>
    <property type="molecule type" value="Genomic_DNA"/>
</dbReference>
<dbReference type="OrthoDB" id="206441at2157"/>
<proteinExistence type="predicted"/>
<comment type="caution">
    <text evidence="1">The sequence shown here is derived from an EMBL/GenBank/DDBJ whole genome shotgun (WGS) entry which is preliminary data.</text>
</comment>
<sequence length="321" mass="37172">MAERLIPETIRIPEADSEDLEKYIEQRLKRIYGTGTYISDFYRSSQGSISVNIGNSFPKDVTDCRDNQEQTIKFIAVDDIAELEAESVDSGYEMKLKTRDEVSQGLATEKKRLRENLSQAMAQATYEKIARTPAVENQLNPIKQILRWTRKYHPVKFSEIKKAQAKEDGKTYKYVKTLQNLGFIRFDGEYLYSAEPLDKYDLGEISTQEFNEKILGEVVERGYKELSEKLGLNILRHLPKFANSYYFDAVERNDPDLHLDLHAIRNNLKELYGYSAVEHEFVLEDKMDQLVSLEILSSDEDDDLYYADQDTFFDVSQLAMA</sequence>
<reference evidence="1" key="1">
    <citation type="journal article" date="2014" name="Int. J. Syst. Evol. Microbiol.">
        <title>Complete genome sequence of Corynebacterium casei LMG S-19264T (=DSM 44701T), isolated from a smear-ripened cheese.</title>
        <authorList>
            <consortium name="US DOE Joint Genome Institute (JGI-PGF)"/>
            <person name="Walter F."/>
            <person name="Albersmeier A."/>
            <person name="Kalinowski J."/>
            <person name="Ruckert C."/>
        </authorList>
    </citation>
    <scope>NUCLEOTIDE SEQUENCE</scope>
    <source>
        <strain evidence="1">JCM 19596</strain>
    </source>
</reference>
<name>A0A830FHX6_9EURY</name>
<gene>
    <name evidence="1" type="ORF">GCM10009039_14870</name>
</gene>
<organism evidence="1 2">
    <name type="scientific">Halocalculus aciditolerans</name>
    <dbReference type="NCBI Taxonomy" id="1383812"/>
    <lineage>
        <taxon>Archaea</taxon>
        <taxon>Methanobacteriati</taxon>
        <taxon>Methanobacteriota</taxon>
        <taxon>Stenosarchaea group</taxon>
        <taxon>Halobacteria</taxon>
        <taxon>Halobacteriales</taxon>
        <taxon>Halobacteriaceae</taxon>
        <taxon>Halocalculus</taxon>
    </lineage>
</organism>
<dbReference type="Proteomes" id="UP000607197">
    <property type="component" value="Unassembled WGS sequence"/>
</dbReference>
<dbReference type="AlphaFoldDB" id="A0A830FHX6"/>
<evidence type="ECO:0000313" key="2">
    <source>
        <dbReference type="Proteomes" id="UP000607197"/>
    </source>
</evidence>